<dbReference type="GO" id="GO:0016747">
    <property type="term" value="F:acyltransferase activity, transferring groups other than amino-acyl groups"/>
    <property type="evidence" value="ECO:0007669"/>
    <property type="project" value="InterPro"/>
</dbReference>
<dbReference type="OrthoDB" id="9788300at2"/>
<organism evidence="2 3">
    <name type="scientific">Cryobacterium fucosi</name>
    <dbReference type="NCBI Taxonomy" id="1259157"/>
    <lineage>
        <taxon>Bacteria</taxon>
        <taxon>Bacillati</taxon>
        <taxon>Actinomycetota</taxon>
        <taxon>Actinomycetes</taxon>
        <taxon>Micrococcales</taxon>
        <taxon>Microbacteriaceae</taxon>
        <taxon>Cryobacterium</taxon>
    </lineage>
</organism>
<gene>
    <name evidence="2" type="ORF">E3T48_14620</name>
</gene>
<feature type="domain" description="N-acetyltransferase" evidence="1">
    <location>
        <begin position="1"/>
        <end position="160"/>
    </location>
</feature>
<dbReference type="SUPFAM" id="SSF55729">
    <property type="entry name" value="Acyl-CoA N-acyltransferases (Nat)"/>
    <property type="match status" value="1"/>
</dbReference>
<dbReference type="Gene3D" id="3.40.630.30">
    <property type="match status" value="1"/>
</dbReference>
<dbReference type="PANTHER" id="PTHR43138:SF1">
    <property type="entry name" value="N-ACETYLTRANSFERASE ACA1"/>
    <property type="match status" value="1"/>
</dbReference>
<proteinExistence type="predicted"/>
<dbReference type="AlphaFoldDB" id="A0A4R9AZT8"/>
<dbReference type="EMBL" id="SOHH01000100">
    <property type="protein sequence ID" value="TFD73180.1"/>
    <property type="molecule type" value="Genomic_DNA"/>
</dbReference>
<dbReference type="InterPro" id="IPR052742">
    <property type="entry name" value="Mito_N-acetyltransferase"/>
</dbReference>
<dbReference type="PANTHER" id="PTHR43138">
    <property type="entry name" value="ACETYLTRANSFERASE, GNAT FAMILY"/>
    <property type="match status" value="1"/>
</dbReference>
<dbReference type="Pfam" id="PF00583">
    <property type="entry name" value="Acetyltransf_1"/>
    <property type="match status" value="1"/>
</dbReference>
<dbReference type="CDD" id="cd04301">
    <property type="entry name" value="NAT_SF"/>
    <property type="match status" value="1"/>
</dbReference>
<name>A0A4R9AZT8_9MICO</name>
<evidence type="ECO:0000313" key="3">
    <source>
        <dbReference type="Proteomes" id="UP000298313"/>
    </source>
</evidence>
<dbReference type="RefSeq" id="WP_134524768.1">
    <property type="nucleotide sequence ID" value="NZ_SOHH01000100.1"/>
</dbReference>
<dbReference type="InterPro" id="IPR000182">
    <property type="entry name" value="GNAT_dom"/>
</dbReference>
<evidence type="ECO:0000259" key="1">
    <source>
        <dbReference type="PROSITE" id="PS51186"/>
    </source>
</evidence>
<reference evidence="2 3" key="1">
    <citation type="submission" date="2019-03" db="EMBL/GenBank/DDBJ databases">
        <title>Genomics of glacier-inhabiting Cryobacterium strains.</title>
        <authorList>
            <person name="Liu Q."/>
            <person name="Xin Y.-H."/>
        </authorList>
    </citation>
    <scope>NUCLEOTIDE SEQUENCE [LARGE SCALE GENOMIC DNA]</scope>
    <source>
        <strain evidence="2 3">Hh4</strain>
    </source>
</reference>
<keyword evidence="2" id="KW-0808">Transferase</keyword>
<comment type="caution">
    <text evidence="2">The sequence shown here is derived from an EMBL/GenBank/DDBJ whole genome shotgun (WGS) entry which is preliminary data.</text>
</comment>
<dbReference type="PROSITE" id="PS51186">
    <property type="entry name" value="GNAT"/>
    <property type="match status" value="1"/>
</dbReference>
<evidence type="ECO:0000313" key="2">
    <source>
        <dbReference type="EMBL" id="TFD73180.1"/>
    </source>
</evidence>
<accession>A0A4R9AZT8</accession>
<dbReference type="InterPro" id="IPR016181">
    <property type="entry name" value="Acyl_CoA_acyltransferase"/>
</dbReference>
<dbReference type="Proteomes" id="UP000298313">
    <property type="component" value="Unassembled WGS sequence"/>
</dbReference>
<sequence length="175" mass="18702">MDIRDAVPSDWPSIYPIFAAVVADGRSYSYPAGLSSDAARLLWLGQERTVVAEIDGRIVGTAILGPNRPGRGSHIATASFMVDPVAQGQGVGRALGIHVVDWARSAGYRGIQFNAVVETNEPAVKLWRSLGFEVIGTVPGAFEHAEQGFVGLHIMFKSLEAHDRNEPGPAPSDPQ</sequence>
<keyword evidence="3" id="KW-1185">Reference proteome</keyword>
<protein>
    <submittedName>
        <fullName evidence="2">GNAT family N-acetyltransferase</fullName>
    </submittedName>
</protein>